<keyword evidence="3" id="KW-1185">Reference proteome</keyword>
<comment type="caution">
    <text evidence="2">The sequence shown here is derived from an EMBL/GenBank/DDBJ whole genome shotgun (WGS) entry which is preliminary data.</text>
</comment>
<feature type="region of interest" description="Disordered" evidence="1">
    <location>
        <begin position="33"/>
        <end position="53"/>
    </location>
</feature>
<evidence type="ECO:0000256" key="1">
    <source>
        <dbReference type="SAM" id="MobiDB-lite"/>
    </source>
</evidence>
<evidence type="ECO:0000313" key="2">
    <source>
        <dbReference type="EMBL" id="KAL3391240.1"/>
    </source>
</evidence>
<protein>
    <submittedName>
        <fullName evidence="2">Uncharacterized protein</fullName>
    </submittedName>
</protein>
<gene>
    <name evidence="2" type="ORF">TKK_013977</name>
</gene>
<reference evidence="2 3" key="1">
    <citation type="journal article" date="2024" name="bioRxiv">
        <title>A reference genome for Trichogramma kaykai: A tiny desert-dwelling parasitoid wasp with competing sex-ratio distorters.</title>
        <authorList>
            <person name="Culotta J."/>
            <person name="Lindsey A.R."/>
        </authorList>
    </citation>
    <scope>NUCLEOTIDE SEQUENCE [LARGE SCALE GENOMIC DNA]</scope>
    <source>
        <strain evidence="2 3">KSX58</strain>
    </source>
</reference>
<evidence type="ECO:0000313" key="3">
    <source>
        <dbReference type="Proteomes" id="UP001627154"/>
    </source>
</evidence>
<dbReference type="Proteomes" id="UP001627154">
    <property type="component" value="Unassembled WGS sequence"/>
</dbReference>
<sequence>MGTPSGPGAERSLILDWAPLSSFKVTAGISSPARRSSCKAGPLGTRGNRATTAPRTRRGELGCLVCGPRRRDMAILYGLPHVSLSTSSQSCLQHRRLLVLIAARSRRLAEA</sequence>
<proteinExistence type="predicted"/>
<dbReference type="AlphaFoldDB" id="A0ABD2WDT3"/>
<organism evidence="2 3">
    <name type="scientific">Trichogramma kaykai</name>
    <dbReference type="NCBI Taxonomy" id="54128"/>
    <lineage>
        <taxon>Eukaryota</taxon>
        <taxon>Metazoa</taxon>
        <taxon>Ecdysozoa</taxon>
        <taxon>Arthropoda</taxon>
        <taxon>Hexapoda</taxon>
        <taxon>Insecta</taxon>
        <taxon>Pterygota</taxon>
        <taxon>Neoptera</taxon>
        <taxon>Endopterygota</taxon>
        <taxon>Hymenoptera</taxon>
        <taxon>Apocrita</taxon>
        <taxon>Proctotrupomorpha</taxon>
        <taxon>Chalcidoidea</taxon>
        <taxon>Trichogrammatidae</taxon>
        <taxon>Trichogramma</taxon>
    </lineage>
</organism>
<name>A0ABD2WDT3_9HYME</name>
<dbReference type="EMBL" id="JBJJXI010000111">
    <property type="protein sequence ID" value="KAL3391240.1"/>
    <property type="molecule type" value="Genomic_DNA"/>
</dbReference>
<accession>A0ABD2WDT3</accession>